<evidence type="ECO:0000313" key="2">
    <source>
        <dbReference type="EMBL" id="NMK38746.1"/>
    </source>
</evidence>
<organism evidence="2 3">
    <name type="scientific">Megasphaera elsdenii</name>
    <dbReference type="NCBI Taxonomy" id="907"/>
    <lineage>
        <taxon>Bacteria</taxon>
        <taxon>Bacillati</taxon>
        <taxon>Bacillota</taxon>
        <taxon>Negativicutes</taxon>
        <taxon>Veillonellales</taxon>
        <taxon>Veillonellaceae</taxon>
        <taxon>Megasphaera</taxon>
    </lineage>
</organism>
<evidence type="ECO:0000313" key="3">
    <source>
        <dbReference type="Proteomes" id="UP000536773"/>
    </source>
</evidence>
<dbReference type="InterPro" id="IPR001932">
    <property type="entry name" value="PPM-type_phosphatase-like_dom"/>
</dbReference>
<protein>
    <submittedName>
        <fullName evidence="2">Protein phosphatase 2C domain-containing protein</fullName>
    </submittedName>
</protein>
<comment type="caution">
    <text evidence="2">The sequence shown here is derived from an EMBL/GenBank/DDBJ whole genome shotgun (WGS) entry which is preliminary data.</text>
</comment>
<reference evidence="2 3" key="1">
    <citation type="submission" date="2020-04" db="EMBL/GenBank/DDBJ databases">
        <authorList>
            <person name="Hitch T.C.A."/>
            <person name="Wylensek D."/>
            <person name="Clavel T."/>
        </authorList>
    </citation>
    <scope>NUCLEOTIDE SEQUENCE [LARGE SCALE GENOMIC DNA]</scope>
    <source>
        <strain evidence="2 3">WCA-386-APC-2A</strain>
    </source>
</reference>
<dbReference type="Gene3D" id="3.60.40.10">
    <property type="entry name" value="PPM-type phosphatase domain"/>
    <property type="match status" value="1"/>
</dbReference>
<feature type="domain" description="PPM-type phosphatase" evidence="1">
    <location>
        <begin position="18"/>
        <end position="179"/>
    </location>
</feature>
<dbReference type="InterPro" id="IPR036457">
    <property type="entry name" value="PPM-type-like_dom_sf"/>
</dbReference>
<dbReference type="Proteomes" id="UP000536773">
    <property type="component" value="Unassembled WGS sequence"/>
</dbReference>
<dbReference type="Pfam" id="PF13672">
    <property type="entry name" value="PP2C_2"/>
    <property type="match status" value="1"/>
</dbReference>
<dbReference type="AlphaFoldDB" id="A0A848ERK9"/>
<accession>A0A848ERK9</accession>
<dbReference type="RefSeq" id="WP_169013374.1">
    <property type="nucleotide sequence ID" value="NZ_CALZUV010000057.1"/>
</dbReference>
<proteinExistence type="predicted"/>
<evidence type="ECO:0000259" key="1">
    <source>
        <dbReference type="Pfam" id="PF13672"/>
    </source>
</evidence>
<sequence length="232" mass="25404">MTKRIYGGFSVKGIHHSKNDDSFDAGKFSDGYYIGLSDGLGSCPLSHIGSQLLVRILAQVVAGINPQKETAASFAVQINQLWCQKINESGYEVRDCLATALFAVVFESAQTVWLSRLGDGVIVALTDKGSVVLCDSKEMHFCNETNSLGEINAPWEVKEIKGDWVKAIFLWSDGVSTEGDISEIESIANGLFEEYCGKSRLMVEKDLSQWIPELPGNDDKTLVFLIAGEQTL</sequence>
<name>A0A848ERK9_MEGEL</name>
<gene>
    <name evidence="2" type="ORF">HG933_05050</name>
</gene>
<dbReference type="EMBL" id="JABBJH010000005">
    <property type="protein sequence ID" value="NMK38746.1"/>
    <property type="molecule type" value="Genomic_DNA"/>
</dbReference>
<dbReference type="SUPFAM" id="SSF81606">
    <property type="entry name" value="PP2C-like"/>
    <property type="match status" value="1"/>
</dbReference>